<gene>
    <name evidence="5" type="ORF">AJ80_05003</name>
</gene>
<dbReference type="InterPro" id="IPR052811">
    <property type="entry name" value="Glucose_resp_signaling"/>
</dbReference>
<evidence type="ECO:0000313" key="6">
    <source>
        <dbReference type="Proteomes" id="UP000224634"/>
    </source>
</evidence>
<dbReference type="InterPro" id="IPR035892">
    <property type="entry name" value="C2_domain_sf"/>
</dbReference>
<dbReference type="OrthoDB" id="2015333at2759"/>
<dbReference type="SUPFAM" id="SSF49562">
    <property type="entry name" value="C2 domain (Calcium/lipid-binding domain, CaLB)"/>
    <property type="match status" value="1"/>
</dbReference>
<feature type="domain" description="MHD2" evidence="4">
    <location>
        <begin position="1113"/>
        <end position="1235"/>
    </location>
</feature>
<feature type="domain" description="C2" evidence="2">
    <location>
        <begin position="900"/>
        <end position="1018"/>
    </location>
</feature>
<feature type="domain" description="MHD1" evidence="3">
    <location>
        <begin position="694"/>
        <end position="820"/>
    </location>
</feature>
<evidence type="ECO:0000259" key="4">
    <source>
        <dbReference type="PROSITE" id="PS51259"/>
    </source>
</evidence>
<proteinExistence type="predicted"/>
<dbReference type="Proteomes" id="UP000224634">
    <property type="component" value="Unassembled WGS sequence"/>
</dbReference>
<organism evidence="5 6">
    <name type="scientific">Polytolypa hystricis (strain UAMH7299)</name>
    <dbReference type="NCBI Taxonomy" id="1447883"/>
    <lineage>
        <taxon>Eukaryota</taxon>
        <taxon>Fungi</taxon>
        <taxon>Dikarya</taxon>
        <taxon>Ascomycota</taxon>
        <taxon>Pezizomycotina</taxon>
        <taxon>Eurotiomycetes</taxon>
        <taxon>Eurotiomycetidae</taxon>
        <taxon>Onygenales</taxon>
        <taxon>Onygenales incertae sedis</taxon>
        <taxon>Polytolypa</taxon>
    </lineage>
</organism>
<dbReference type="SMART" id="SM00239">
    <property type="entry name" value="C2"/>
    <property type="match status" value="1"/>
</dbReference>
<sequence>MSTSSIQSRSIGRRFDSQSSQNIRRHSRGISVARKRPVDYNEAYTYALRVAYLSHLLQPRARRTQSAPVSRPQSKPSSASFHDLMRDFSLVKDSRSAKFPHRFIYELEKRLTGVLVGKERRKEYQDAAVKRTFAVFLNALTEQSFKQRMEKDRRVEDLVLIFFSNATKELSKGKAPDDISWKLMVDRHVALFVRLVGLILRDHDWIKDRPELASRLSVLETKLLAHDQDLADVTTQRESMTIETVAPLSYDVKDMALVQIVAKIFGLRNSQIQSDINKNKEVWTAKAALQDLKTYQTYLNLNTRKTLSNEDFDTADAYESWKKAEGPDLSQMMLAIVQSYPELAKSTPGGALPQFNAQTSDMSAMEVGYPAPDKADGSYVIDQPVDMSSLSISDAGLNQLEESDVYTFIPPDPMSFYRFILAQAVSHDRQDQLLQATETTSEIPSMKLLSKQSTELLNELCLRWRIPSFSRITLFLDVFREKYVEQEVNLDVLDSAFTFVKEPPPEKNKRSSFIPPVLFNRQKWTIGDLSTMQRLLSSLHEAVLRELYETLMRCYDSKIHPIGPAMYVLENHIESDPSFSANPEDRERFRAYVYNGLLEKAKETYQELLNKEIPPEQEAWELYHVIQLGKGIMKLAQKIQKRYKKNPEIMGVNPLSILTNCVLPMYAEDSRDMIVRILQQAEEKNEEISVQDGFDLYKELSEIRQVYAQAIPVDPFPYHVEGLLAEFVWRWIRLTDDQVVGWVEQAIKQDTFRVRTESPNDIPTQDQRYGVSVMDIFRSFNQVLEQIVQLNWDDDVGYAKFMTAISKSIGSGLTRYCEVLEEAFTKEMDRLTPEQEARLSQTKQEKWMQMAKEAWANKEKIEPFQFFAESFVKLNNIEYALHQLDKLEREINVDACAEVLAKHAPAASKRQRKVTNYVFTVKIVEAEDLKSCDMDGLSDPYVVLTDEYQKRISKTRVIYDNLNPRWDDTVDILTKGPLNIIATIWDWDAVGDHDYVGRTSLKLDPAHFGDFGPREFWLDLDTQGRLLLRVTMEGERDDIQFYFGKTFRTLKRTEREMTRRTTEKLSAYINHCLSRRALKALLSKGITISTVSSYFNRNRASTGPSGPTQAEIAGALEALFTYFDDNFAIMNQTLTEEAMRTVMARLWKEVLVTIETLLVPPLSDKPSNQRPLTQQEVDVVSRWLGLLLNFFNAVDEETGEANGVPMDILKSPKYHEIQTLFFFYFEPTENLIRTSERMASANTARQQANRNRLSASAASLSPFGGIPSTRRGKSIFLSRNLGTMKKAKAEKWKEAQADPNDDMILRILRMRPEAAGYLRDRSRQKERLATAAAADLIVKQSLMAGGGGRMSSTLR</sequence>
<dbReference type="STRING" id="1447883.A0A2B7Y6T9"/>
<evidence type="ECO:0000259" key="2">
    <source>
        <dbReference type="PROSITE" id="PS50004"/>
    </source>
</evidence>
<dbReference type="InterPro" id="IPR010439">
    <property type="entry name" value="MUN_dom"/>
</dbReference>
<dbReference type="InterPro" id="IPR000008">
    <property type="entry name" value="C2_dom"/>
</dbReference>
<evidence type="ECO:0000259" key="3">
    <source>
        <dbReference type="PROSITE" id="PS51258"/>
    </source>
</evidence>
<dbReference type="Pfam" id="PF06292">
    <property type="entry name" value="MUN"/>
    <property type="match status" value="1"/>
</dbReference>
<dbReference type="InterPro" id="IPR014772">
    <property type="entry name" value="Munc13_dom-2"/>
</dbReference>
<name>A0A2B7Y6T9_POLH7</name>
<evidence type="ECO:0000313" key="5">
    <source>
        <dbReference type="EMBL" id="PGH16935.1"/>
    </source>
</evidence>
<keyword evidence="6" id="KW-1185">Reference proteome</keyword>
<dbReference type="PROSITE" id="PS51259">
    <property type="entry name" value="MHD2"/>
    <property type="match status" value="1"/>
</dbReference>
<dbReference type="Gene3D" id="1.20.58.1100">
    <property type="match status" value="1"/>
</dbReference>
<protein>
    <recommendedName>
        <fullName evidence="7">C2 domain-containing protein</fullName>
    </recommendedName>
</protein>
<comment type="caution">
    <text evidence="5">The sequence shown here is derived from an EMBL/GenBank/DDBJ whole genome shotgun (WGS) entry which is preliminary data.</text>
</comment>
<dbReference type="PANTHER" id="PTHR47263">
    <property type="entry name" value="ADENYLATE CYCLASE ACTIVATION PROTEIN GIT1"/>
    <property type="match status" value="1"/>
</dbReference>
<dbReference type="Gene3D" id="1.10.357.50">
    <property type="match status" value="1"/>
</dbReference>
<dbReference type="PANTHER" id="PTHR47263:SF1">
    <property type="entry name" value="C2 DOMAIN PROTEIN (AFU_ORTHOLOGUE AFUA_7G02350)"/>
    <property type="match status" value="1"/>
</dbReference>
<dbReference type="PROSITE" id="PS50004">
    <property type="entry name" value="C2"/>
    <property type="match status" value="1"/>
</dbReference>
<feature type="region of interest" description="Disordered" evidence="1">
    <location>
        <begin position="1"/>
        <end position="30"/>
    </location>
</feature>
<dbReference type="EMBL" id="PDNA01000069">
    <property type="protein sequence ID" value="PGH16935.1"/>
    <property type="molecule type" value="Genomic_DNA"/>
</dbReference>
<dbReference type="CDD" id="cd04043">
    <property type="entry name" value="C2_Munc13_fungal"/>
    <property type="match status" value="1"/>
</dbReference>
<dbReference type="Gene3D" id="2.60.40.150">
    <property type="entry name" value="C2 domain"/>
    <property type="match status" value="1"/>
</dbReference>
<dbReference type="InterPro" id="IPR014770">
    <property type="entry name" value="Munc13_1"/>
</dbReference>
<dbReference type="Pfam" id="PF00168">
    <property type="entry name" value="C2"/>
    <property type="match status" value="1"/>
</dbReference>
<evidence type="ECO:0008006" key="7">
    <source>
        <dbReference type="Google" id="ProtNLM"/>
    </source>
</evidence>
<reference evidence="5 6" key="1">
    <citation type="submission" date="2017-10" db="EMBL/GenBank/DDBJ databases">
        <title>Comparative genomics in systemic dimorphic fungi from Ajellomycetaceae.</title>
        <authorList>
            <person name="Munoz J.F."/>
            <person name="Mcewen J.G."/>
            <person name="Clay O.K."/>
            <person name="Cuomo C.A."/>
        </authorList>
    </citation>
    <scope>NUCLEOTIDE SEQUENCE [LARGE SCALE GENOMIC DNA]</scope>
    <source>
        <strain evidence="5 6">UAMH7299</strain>
    </source>
</reference>
<dbReference type="PROSITE" id="PS51258">
    <property type="entry name" value="MHD1"/>
    <property type="match status" value="1"/>
</dbReference>
<accession>A0A2B7Y6T9</accession>
<feature type="compositionally biased region" description="Polar residues" evidence="1">
    <location>
        <begin position="1"/>
        <end position="10"/>
    </location>
</feature>
<evidence type="ECO:0000256" key="1">
    <source>
        <dbReference type="SAM" id="MobiDB-lite"/>
    </source>
</evidence>